<proteinExistence type="predicted"/>
<accession>A0ABT5YVY1</accession>
<dbReference type="PROSITE" id="PS01117">
    <property type="entry name" value="HTH_MARR_1"/>
    <property type="match status" value="1"/>
</dbReference>
<sequence>MGEGTVHSDGPAATEATDRSGLAEAAAGLGTELVRLTRLIAAWKQRAKHEPGAADRVLLARLVIGGERRATDLAADAFLDLSTVSRQVRSLVERGLVERRPDPEDRRGSLLTATEAGRAAFEQYQRQRDAELAELLKPWPAEDRRQLIRLMARLNDDLVEQQQARLCPGGHAGTAAKQGETQI</sequence>
<dbReference type="SUPFAM" id="SSF46785">
    <property type="entry name" value="Winged helix' DNA-binding domain"/>
    <property type="match status" value="1"/>
</dbReference>
<keyword evidence="1" id="KW-0805">Transcription regulation</keyword>
<dbReference type="PRINTS" id="PR00598">
    <property type="entry name" value="HTHMARR"/>
</dbReference>
<dbReference type="InterPro" id="IPR039422">
    <property type="entry name" value="MarR/SlyA-like"/>
</dbReference>
<evidence type="ECO:0000256" key="1">
    <source>
        <dbReference type="ARBA" id="ARBA00023015"/>
    </source>
</evidence>
<organism evidence="5 6">
    <name type="scientific">Streptantibioticus ferralitis</name>
    <dbReference type="NCBI Taxonomy" id="236510"/>
    <lineage>
        <taxon>Bacteria</taxon>
        <taxon>Bacillati</taxon>
        <taxon>Actinomycetota</taxon>
        <taxon>Actinomycetes</taxon>
        <taxon>Kitasatosporales</taxon>
        <taxon>Streptomycetaceae</taxon>
        <taxon>Streptantibioticus</taxon>
    </lineage>
</organism>
<evidence type="ECO:0000259" key="4">
    <source>
        <dbReference type="PROSITE" id="PS50995"/>
    </source>
</evidence>
<dbReference type="PANTHER" id="PTHR33164:SF57">
    <property type="entry name" value="MARR-FAMILY TRANSCRIPTIONAL REGULATOR"/>
    <property type="match status" value="1"/>
</dbReference>
<dbReference type="InterPro" id="IPR036388">
    <property type="entry name" value="WH-like_DNA-bd_sf"/>
</dbReference>
<dbReference type="PROSITE" id="PS50995">
    <property type="entry name" value="HTH_MARR_2"/>
    <property type="match status" value="1"/>
</dbReference>
<dbReference type="Pfam" id="PF01047">
    <property type="entry name" value="MarR"/>
    <property type="match status" value="1"/>
</dbReference>
<dbReference type="InterPro" id="IPR023187">
    <property type="entry name" value="Tscrpt_reg_MarR-type_CS"/>
</dbReference>
<keyword evidence="6" id="KW-1185">Reference proteome</keyword>
<evidence type="ECO:0000313" key="6">
    <source>
        <dbReference type="Proteomes" id="UP001220022"/>
    </source>
</evidence>
<reference evidence="5 6" key="1">
    <citation type="submission" date="2023-03" db="EMBL/GenBank/DDBJ databases">
        <title>Draft genome sequence of type strain Streptomyces ferralitis JCM 14344.</title>
        <authorList>
            <person name="Klaysubun C."/>
            <person name="Duangmal K."/>
        </authorList>
    </citation>
    <scope>NUCLEOTIDE SEQUENCE [LARGE SCALE GENOMIC DNA]</scope>
    <source>
        <strain evidence="5 6">JCM 14344</strain>
    </source>
</reference>
<protein>
    <submittedName>
        <fullName evidence="5">MarR family transcriptional regulator</fullName>
    </submittedName>
</protein>
<keyword evidence="3" id="KW-0804">Transcription</keyword>
<dbReference type="EMBL" id="JARHTQ010000004">
    <property type="protein sequence ID" value="MDF2255761.1"/>
    <property type="molecule type" value="Genomic_DNA"/>
</dbReference>
<dbReference type="PANTHER" id="PTHR33164">
    <property type="entry name" value="TRANSCRIPTIONAL REGULATOR, MARR FAMILY"/>
    <property type="match status" value="1"/>
</dbReference>
<evidence type="ECO:0000256" key="2">
    <source>
        <dbReference type="ARBA" id="ARBA00023125"/>
    </source>
</evidence>
<dbReference type="SMART" id="SM00347">
    <property type="entry name" value="HTH_MARR"/>
    <property type="match status" value="1"/>
</dbReference>
<feature type="domain" description="HTH marR-type" evidence="4">
    <location>
        <begin position="26"/>
        <end position="156"/>
    </location>
</feature>
<dbReference type="Proteomes" id="UP001220022">
    <property type="component" value="Unassembled WGS sequence"/>
</dbReference>
<dbReference type="InterPro" id="IPR000835">
    <property type="entry name" value="HTH_MarR-typ"/>
</dbReference>
<comment type="caution">
    <text evidence="5">The sequence shown here is derived from an EMBL/GenBank/DDBJ whole genome shotgun (WGS) entry which is preliminary data.</text>
</comment>
<dbReference type="RefSeq" id="WP_275810821.1">
    <property type="nucleotide sequence ID" value="NZ_BAAANM010000019.1"/>
</dbReference>
<gene>
    <name evidence="5" type="ORF">P2L57_08495</name>
</gene>
<dbReference type="InterPro" id="IPR036390">
    <property type="entry name" value="WH_DNA-bd_sf"/>
</dbReference>
<keyword evidence="2" id="KW-0238">DNA-binding</keyword>
<evidence type="ECO:0000313" key="5">
    <source>
        <dbReference type="EMBL" id="MDF2255761.1"/>
    </source>
</evidence>
<dbReference type="Gene3D" id="1.10.10.10">
    <property type="entry name" value="Winged helix-like DNA-binding domain superfamily/Winged helix DNA-binding domain"/>
    <property type="match status" value="1"/>
</dbReference>
<name>A0ABT5YVY1_9ACTN</name>
<evidence type="ECO:0000256" key="3">
    <source>
        <dbReference type="ARBA" id="ARBA00023163"/>
    </source>
</evidence>